<feature type="transmembrane region" description="Helical" evidence="1">
    <location>
        <begin position="36"/>
        <end position="60"/>
    </location>
</feature>
<protein>
    <submittedName>
        <fullName evidence="3">Tripartite tricarboxylate transporter TctB family protein</fullName>
    </submittedName>
</protein>
<dbReference type="RefSeq" id="WP_124080676.1">
    <property type="nucleotide sequence ID" value="NZ_UWPJ01000025.1"/>
</dbReference>
<feature type="transmembrane region" description="Helical" evidence="1">
    <location>
        <begin position="126"/>
        <end position="144"/>
    </location>
</feature>
<reference evidence="3 4" key="1">
    <citation type="submission" date="2018-10" db="EMBL/GenBank/DDBJ databases">
        <authorList>
            <person name="Criscuolo A."/>
        </authorList>
    </citation>
    <scope>NUCLEOTIDE SEQUENCE [LARGE SCALE GENOMIC DNA]</scope>
    <source>
        <strain evidence="3">DnA1</strain>
    </source>
</reference>
<keyword evidence="1" id="KW-0812">Transmembrane</keyword>
<keyword evidence="1" id="KW-0472">Membrane</keyword>
<proteinExistence type="predicted"/>
<dbReference type="Pfam" id="PF07331">
    <property type="entry name" value="TctB"/>
    <property type="match status" value="1"/>
</dbReference>
<feature type="domain" description="DUF1468" evidence="2">
    <location>
        <begin position="10"/>
        <end position="147"/>
    </location>
</feature>
<sequence length="160" mass="16702">MTYSRKRPWWLGAAVVLIGAVWLYEGGSMPQIGGYAALGPGFFVSVIGGALIVLGLVLLFQIARGEDFTPQEAENVEADAGASRPALLWAAAGAALPLLTMQPLGFPLTAMGSFALVTRAFGSRRLVFDCAIGLVLGLVCWFGFSKLGVGLGGLFPPAGW</sequence>
<evidence type="ECO:0000313" key="3">
    <source>
        <dbReference type="EMBL" id="VCU71223.1"/>
    </source>
</evidence>
<dbReference type="EMBL" id="UWPJ01000025">
    <property type="protein sequence ID" value="VCU71223.1"/>
    <property type="molecule type" value="Genomic_DNA"/>
</dbReference>
<evidence type="ECO:0000313" key="4">
    <source>
        <dbReference type="Proteomes" id="UP000277294"/>
    </source>
</evidence>
<gene>
    <name evidence="3" type="ORF">PIGHUM_03304</name>
</gene>
<evidence type="ECO:0000256" key="1">
    <source>
        <dbReference type="SAM" id="Phobius"/>
    </source>
</evidence>
<accession>A0A3P4B4L8</accession>
<dbReference type="AlphaFoldDB" id="A0A3P4B4L8"/>
<feature type="transmembrane region" description="Helical" evidence="1">
    <location>
        <begin position="7"/>
        <end position="24"/>
    </location>
</feature>
<keyword evidence="4" id="KW-1185">Reference proteome</keyword>
<dbReference type="InterPro" id="IPR009936">
    <property type="entry name" value="DUF1468"/>
</dbReference>
<name>A0A3P4B4L8_9BURK</name>
<dbReference type="Proteomes" id="UP000277294">
    <property type="component" value="Unassembled WGS sequence"/>
</dbReference>
<keyword evidence="1" id="KW-1133">Transmembrane helix</keyword>
<organism evidence="3 4">
    <name type="scientific">Pigmentiphaga humi</name>
    <dbReference type="NCBI Taxonomy" id="2478468"/>
    <lineage>
        <taxon>Bacteria</taxon>
        <taxon>Pseudomonadati</taxon>
        <taxon>Pseudomonadota</taxon>
        <taxon>Betaproteobacteria</taxon>
        <taxon>Burkholderiales</taxon>
        <taxon>Alcaligenaceae</taxon>
        <taxon>Pigmentiphaga</taxon>
    </lineage>
</organism>
<evidence type="ECO:0000259" key="2">
    <source>
        <dbReference type="Pfam" id="PF07331"/>
    </source>
</evidence>
<dbReference type="OrthoDB" id="8684950at2"/>